<feature type="region of interest" description="Disordered" evidence="1">
    <location>
        <begin position="250"/>
        <end position="408"/>
    </location>
</feature>
<feature type="compositionally biased region" description="Low complexity" evidence="1">
    <location>
        <begin position="163"/>
        <end position="179"/>
    </location>
</feature>
<gene>
    <name evidence="2" type="ORF">ONE63_007548</name>
</gene>
<evidence type="ECO:0000256" key="1">
    <source>
        <dbReference type="SAM" id="MobiDB-lite"/>
    </source>
</evidence>
<accession>A0AAV7XP48</accession>
<dbReference type="EMBL" id="JAPTSV010000005">
    <property type="protein sequence ID" value="KAJ1527585.1"/>
    <property type="molecule type" value="Genomic_DNA"/>
</dbReference>
<evidence type="ECO:0000313" key="3">
    <source>
        <dbReference type="Proteomes" id="UP001075354"/>
    </source>
</evidence>
<feature type="region of interest" description="Disordered" evidence="1">
    <location>
        <begin position="85"/>
        <end position="220"/>
    </location>
</feature>
<name>A0AAV7XP48_9NEOP</name>
<feature type="compositionally biased region" description="Basic and acidic residues" evidence="1">
    <location>
        <begin position="120"/>
        <end position="137"/>
    </location>
</feature>
<feature type="compositionally biased region" description="Basic and acidic residues" evidence="1">
    <location>
        <begin position="317"/>
        <end position="329"/>
    </location>
</feature>
<protein>
    <submittedName>
        <fullName evidence="2">Uncharacterized protein</fullName>
    </submittedName>
</protein>
<evidence type="ECO:0000313" key="2">
    <source>
        <dbReference type="EMBL" id="KAJ1527585.1"/>
    </source>
</evidence>
<feature type="region of interest" description="Disordered" evidence="1">
    <location>
        <begin position="1"/>
        <end position="68"/>
    </location>
</feature>
<feature type="compositionally biased region" description="Basic and acidic residues" evidence="1">
    <location>
        <begin position="356"/>
        <end position="382"/>
    </location>
</feature>
<dbReference type="AlphaFoldDB" id="A0AAV7XP48"/>
<proteinExistence type="predicted"/>
<feature type="compositionally biased region" description="Basic and acidic residues" evidence="1">
    <location>
        <begin position="256"/>
        <end position="295"/>
    </location>
</feature>
<sequence length="441" mass="45739">MTKLLPPLPAQPAPAGDWGAPNGDLVPPPEGLASEWTKQDAQPRADSGVVSEPQEPSDELQPPSVSATGVWELFEGIKMAQADEAAAAASETREATAVVGEPATELLPPPVDTVNFWTNRKAEARSDDAAVEDKESPAEPATDLVPPPVGEADVSAWTKQETAAASDAAPAKASAPAAGRADDVPEPASDSYMPDTPSSGEAHADDFLSLGAAPPPSDAAVEFIKEHSDSYLPGAGELKALSEGPVVDDFLAIGEPPKEDAETTVPRKDIAPEELAKEEEAVKDTKTDSKEDGKDSYMPQTDSKEDARDSYMPQTDSKTDSKEDARDSYTPDEASSSSSREDADDIGLVAPAKEQPSAEKATDGVGAEVHEHSHEHADDEVHATTPATEDADDDVDGDGAKASGSGDLRKKRHICKVCGGGGGGFGGGLPSVSIVINKQPA</sequence>
<keyword evidence="3" id="KW-1185">Reference proteome</keyword>
<comment type="caution">
    <text evidence="2">The sequence shown here is derived from an EMBL/GenBank/DDBJ whole genome shotgun (WGS) entry which is preliminary data.</text>
</comment>
<feature type="compositionally biased region" description="Pro residues" evidence="1">
    <location>
        <begin position="1"/>
        <end position="12"/>
    </location>
</feature>
<dbReference type="Proteomes" id="UP001075354">
    <property type="component" value="Chromosome 5"/>
</dbReference>
<organism evidence="2 3">
    <name type="scientific">Megalurothrips usitatus</name>
    <name type="common">bean blossom thrips</name>
    <dbReference type="NCBI Taxonomy" id="439358"/>
    <lineage>
        <taxon>Eukaryota</taxon>
        <taxon>Metazoa</taxon>
        <taxon>Ecdysozoa</taxon>
        <taxon>Arthropoda</taxon>
        <taxon>Hexapoda</taxon>
        <taxon>Insecta</taxon>
        <taxon>Pterygota</taxon>
        <taxon>Neoptera</taxon>
        <taxon>Paraneoptera</taxon>
        <taxon>Thysanoptera</taxon>
        <taxon>Terebrantia</taxon>
        <taxon>Thripoidea</taxon>
        <taxon>Thripidae</taxon>
        <taxon>Megalurothrips</taxon>
    </lineage>
</organism>
<reference evidence="2" key="1">
    <citation type="submission" date="2022-12" db="EMBL/GenBank/DDBJ databases">
        <title>Chromosome-level genome assembly of the bean flower thrips Megalurothrips usitatus.</title>
        <authorList>
            <person name="Ma L."/>
            <person name="Liu Q."/>
            <person name="Li H."/>
            <person name="Cai W."/>
        </authorList>
    </citation>
    <scope>NUCLEOTIDE SEQUENCE</scope>
    <source>
        <strain evidence="2">Cailab_2022a</strain>
    </source>
</reference>